<dbReference type="Proteomes" id="UP000501053">
    <property type="component" value="Chromosome"/>
</dbReference>
<dbReference type="Gene3D" id="6.10.30.10">
    <property type="match status" value="1"/>
</dbReference>
<accession>A0A6F8XDW5</accession>
<dbReference type="PANTHER" id="PTHR34075:SF5">
    <property type="entry name" value="BLR3430 PROTEIN"/>
    <property type="match status" value="1"/>
</dbReference>
<evidence type="ECO:0000259" key="2">
    <source>
        <dbReference type="Pfam" id="PF12172"/>
    </source>
</evidence>
<dbReference type="EMBL" id="AP022869">
    <property type="protein sequence ID" value="BCB72581.1"/>
    <property type="molecule type" value="Genomic_DNA"/>
</dbReference>
<reference evidence="3 4" key="1">
    <citation type="submission" date="2020-03" db="EMBL/GenBank/DDBJ databases">
        <title>Complete Genome Sequence of Halomonas meridiana strain Eplume2, isolated from hydrothermal-plume in the north east Pacific Ocean.</title>
        <authorList>
            <person name="Kurihara Y."/>
            <person name="Kawai S."/>
            <person name="Sakai A."/>
            <person name="Galipon J."/>
            <person name="Arakawa K."/>
        </authorList>
    </citation>
    <scope>NUCLEOTIDE SEQUENCE [LARGE SCALE GENOMIC DNA]</scope>
    <source>
        <strain evidence="3 4">Eplume2</strain>
    </source>
</reference>
<protein>
    <submittedName>
        <fullName evidence="3">DNA-binding protein</fullName>
    </submittedName>
</protein>
<dbReference type="Pfam" id="PF12172">
    <property type="entry name" value="zf-ChsH2"/>
    <property type="match status" value="1"/>
</dbReference>
<evidence type="ECO:0000313" key="4">
    <source>
        <dbReference type="Proteomes" id="UP000501053"/>
    </source>
</evidence>
<dbReference type="SUPFAM" id="SSF50249">
    <property type="entry name" value="Nucleic acid-binding proteins"/>
    <property type="match status" value="1"/>
</dbReference>
<evidence type="ECO:0000259" key="1">
    <source>
        <dbReference type="Pfam" id="PF01796"/>
    </source>
</evidence>
<name>A0A6F8XDW5_9GAMM</name>
<organism evidence="3 4">
    <name type="scientific">Vreelandella aquamarina</name>
    <dbReference type="NCBI Taxonomy" id="77097"/>
    <lineage>
        <taxon>Bacteria</taxon>
        <taxon>Pseudomonadati</taxon>
        <taxon>Pseudomonadota</taxon>
        <taxon>Gammaproteobacteria</taxon>
        <taxon>Oceanospirillales</taxon>
        <taxon>Halomonadaceae</taxon>
        <taxon>Vreelandella</taxon>
    </lineage>
</organism>
<keyword evidence="4" id="KW-1185">Reference proteome</keyword>
<sequence length="132" mass="14905">MTPYKERKLGAPEINPGDEVYFEAAREGRLLIKYCTDCNQPHFYPRPICPHCFSDATRWVEASGTGNIYTFSVTRCAGPIPYVIAHVTLLEEVTMMSNIVDCDLDEIRVDQAVRVVFKPAEDGWMLPCFTPG</sequence>
<keyword evidence="3" id="KW-0238">DNA-binding</keyword>
<gene>
    <name evidence="3" type="ORF">HMEPL2_29320</name>
</gene>
<dbReference type="Pfam" id="PF01796">
    <property type="entry name" value="OB_ChsH2_C"/>
    <property type="match status" value="1"/>
</dbReference>
<feature type="domain" description="ChsH2 C-terminal OB-fold" evidence="1">
    <location>
        <begin position="59"/>
        <end position="118"/>
    </location>
</feature>
<dbReference type="InterPro" id="IPR002878">
    <property type="entry name" value="ChsH2_C"/>
</dbReference>
<dbReference type="InterPro" id="IPR012340">
    <property type="entry name" value="NA-bd_OB-fold"/>
</dbReference>
<dbReference type="InterPro" id="IPR052513">
    <property type="entry name" value="Thioester_dehydratase-like"/>
</dbReference>
<dbReference type="RefSeq" id="WP_172515314.1">
    <property type="nucleotide sequence ID" value="NZ_AP022869.1"/>
</dbReference>
<dbReference type="AlphaFoldDB" id="A0A6F8XDW5"/>
<dbReference type="PANTHER" id="PTHR34075">
    <property type="entry name" value="BLR3430 PROTEIN"/>
    <property type="match status" value="1"/>
</dbReference>
<feature type="domain" description="ChsH2 rubredoxin-like zinc ribbon" evidence="2">
    <location>
        <begin position="22"/>
        <end position="56"/>
    </location>
</feature>
<dbReference type="InterPro" id="IPR022002">
    <property type="entry name" value="ChsH2_Znr"/>
</dbReference>
<evidence type="ECO:0000313" key="3">
    <source>
        <dbReference type="EMBL" id="BCB72581.1"/>
    </source>
</evidence>
<proteinExistence type="predicted"/>
<dbReference type="GO" id="GO:0003677">
    <property type="term" value="F:DNA binding"/>
    <property type="evidence" value="ECO:0007669"/>
    <property type="project" value="UniProtKB-KW"/>
</dbReference>